<keyword evidence="3" id="KW-1185">Reference proteome</keyword>
<sequence>MEYPWRPRPPTVSFCPVCSNAHYPFCPHPLPQYFRPPPPPPDQFFHTPLPPSQPPPPLPPPPSYDPFVDHQAGPAINPYQPPPSAQIPHPPWNGNPNFSKDYYGDSNSGLNYDSNGQIGVKRMRVDTLAEDERRLKLIRDHGAAGHCIDRSYGGGYRFSNNSYEASNLVDKRANFGDRFQGTDGGYHQEINSQIKQNYGERQFASQHIENNNNVEVGRSAYNHSESNLMQNQGYGTSVHADGFRKFEQPGGNHETLAYENSHYQQQRRNFSTESLEFSQSHATQQHIIEHKSAPYGIPHLSENMHAMHDPQRFKGQPPLLTSPPPPLPVEPPRFRSSESVVSSSASGPSSLFPIAVDSASSFQSPYTKVSQAMTSGSTHYSSKENSNSSGYYPEEIQAVKIASSKTFKGESEEFPPRHLSFDKPKVIDASHILKHPYRANRPDHIVIILRGLPGSGKSYLAKILRDLEVENGGTAPRIHSMDEYFMTEVEKVEQSDGSRSSGSVRGKRSVMKKVMEYCYEPEMEEAYRSSMLKAFKKTLDEGAFPFVIVDDRNLRVADFAQFWATAKRSGYEVYLLEATYKDPAGCAARNVHGFTQTDIDKMANQWEEAPALYLKLDVKSLLHGDDLEENGIQEVDMDTEDGNHNGHPSGLEDTNIDKIIRPPEGDIANDGPLKDERKGDAVEERPVEVVKELGKSKWSNDLDEDDVRKTEATGGNSGALSGLIKSYSKKGKSVRWADKIGNIGFSIGAGKAANVSLIIGPGCGYNLRSNPLPEEEKLTQRSGETRRRNIFQEQLRAEREAFKAAFDKRRHRIMIPKGSNASIQPRDGPAKLDHHPNFTSSVHCPATAPSVSGRIVWLAKITSNNGVSSPYGSGPTITAAALSRSGGVAVPIANIAGTFNPTNLLPP</sequence>
<gene>
    <name evidence="2" type="ORF">Salat_0043400</name>
</gene>
<name>A0AAE1YV56_9LAMI</name>
<feature type="compositionally biased region" description="Basic and acidic residues" evidence="1">
    <location>
        <begin position="700"/>
        <end position="711"/>
    </location>
</feature>
<dbReference type="Gene3D" id="3.40.50.300">
    <property type="entry name" value="P-loop containing nucleotide triphosphate hydrolases"/>
    <property type="match status" value="1"/>
</dbReference>
<dbReference type="InterPro" id="IPR027417">
    <property type="entry name" value="P-loop_NTPase"/>
</dbReference>
<dbReference type="GO" id="GO:0005634">
    <property type="term" value="C:nucleus"/>
    <property type="evidence" value="ECO:0007669"/>
    <property type="project" value="InterPro"/>
</dbReference>
<proteinExistence type="predicted"/>
<protein>
    <submittedName>
        <fullName evidence="2">YLP motif-containing protein 1</fullName>
    </submittedName>
</protein>
<dbReference type="EMBL" id="JACGWO010000001">
    <property type="protein sequence ID" value="KAK4437095.1"/>
    <property type="molecule type" value="Genomic_DNA"/>
</dbReference>
<dbReference type="GO" id="GO:0032204">
    <property type="term" value="P:regulation of telomere maintenance"/>
    <property type="evidence" value="ECO:0007669"/>
    <property type="project" value="TreeGrafter"/>
</dbReference>
<dbReference type="Proteomes" id="UP001293254">
    <property type="component" value="Unassembled WGS sequence"/>
</dbReference>
<dbReference type="AlphaFoldDB" id="A0AAE1YV56"/>
<feature type="compositionally biased region" description="Pro residues" evidence="1">
    <location>
        <begin position="320"/>
        <end position="331"/>
    </location>
</feature>
<feature type="region of interest" description="Disordered" evidence="1">
    <location>
        <begin position="309"/>
        <end position="347"/>
    </location>
</feature>
<feature type="region of interest" description="Disordered" evidence="1">
    <location>
        <begin position="637"/>
        <end position="684"/>
    </location>
</feature>
<dbReference type="SUPFAM" id="SSF52540">
    <property type="entry name" value="P-loop containing nucleoside triphosphate hydrolases"/>
    <property type="match status" value="1"/>
</dbReference>
<reference evidence="2" key="2">
    <citation type="journal article" date="2024" name="Plant">
        <title>Genomic evolution and insights into agronomic trait innovations of Sesamum species.</title>
        <authorList>
            <person name="Miao H."/>
            <person name="Wang L."/>
            <person name="Qu L."/>
            <person name="Liu H."/>
            <person name="Sun Y."/>
            <person name="Le M."/>
            <person name="Wang Q."/>
            <person name="Wei S."/>
            <person name="Zheng Y."/>
            <person name="Lin W."/>
            <person name="Duan Y."/>
            <person name="Cao H."/>
            <person name="Xiong S."/>
            <person name="Wang X."/>
            <person name="Wei L."/>
            <person name="Li C."/>
            <person name="Ma Q."/>
            <person name="Ju M."/>
            <person name="Zhao R."/>
            <person name="Li G."/>
            <person name="Mu C."/>
            <person name="Tian Q."/>
            <person name="Mei H."/>
            <person name="Zhang T."/>
            <person name="Gao T."/>
            <person name="Zhang H."/>
        </authorList>
    </citation>
    <scope>NUCLEOTIDE SEQUENCE</scope>
    <source>
        <strain evidence="2">3651</strain>
    </source>
</reference>
<feature type="compositionally biased region" description="Pro residues" evidence="1">
    <location>
        <begin position="37"/>
        <end position="64"/>
    </location>
</feature>
<dbReference type="FunFam" id="3.40.50.300:FF:000978">
    <property type="entry name" value="YLP motif-containing protein 1 isoform X3"/>
    <property type="match status" value="1"/>
</dbReference>
<reference evidence="2" key="1">
    <citation type="submission" date="2020-06" db="EMBL/GenBank/DDBJ databases">
        <authorList>
            <person name="Li T."/>
            <person name="Hu X."/>
            <person name="Zhang T."/>
            <person name="Song X."/>
            <person name="Zhang H."/>
            <person name="Dai N."/>
            <person name="Sheng W."/>
            <person name="Hou X."/>
            <person name="Wei L."/>
        </authorList>
    </citation>
    <scope>NUCLEOTIDE SEQUENCE</scope>
    <source>
        <strain evidence="2">3651</strain>
        <tissue evidence="2">Leaf</tissue>
    </source>
</reference>
<dbReference type="PANTHER" id="PTHR13413:SF0">
    <property type="entry name" value="YLP MOTIF-CONTAINING PROTEIN 1"/>
    <property type="match status" value="1"/>
</dbReference>
<feature type="compositionally biased region" description="Basic and acidic residues" evidence="1">
    <location>
        <begin position="655"/>
        <end position="664"/>
    </location>
</feature>
<dbReference type="InterPro" id="IPR026314">
    <property type="entry name" value="YLP_motif_con_p1"/>
</dbReference>
<feature type="compositionally biased region" description="Basic and acidic residues" evidence="1">
    <location>
        <begin position="672"/>
        <end position="684"/>
    </location>
</feature>
<evidence type="ECO:0000313" key="3">
    <source>
        <dbReference type="Proteomes" id="UP001293254"/>
    </source>
</evidence>
<comment type="caution">
    <text evidence="2">The sequence shown here is derived from an EMBL/GenBank/DDBJ whole genome shotgun (WGS) entry which is preliminary data.</text>
</comment>
<organism evidence="2 3">
    <name type="scientific">Sesamum alatum</name>
    <dbReference type="NCBI Taxonomy" id="300844"/>
    <lineage>
        <taxon>Eukaryota</taxon>
        <taxon>Viridiplantae</taxon>
        <taxon>Streptophyta</taxon>
        <taxon>Embryophyta</taxon>
        <taxon>Tracheophyta</taxon>
        <taxon>Spermatophyta</taxon>
        <taxon>Magnoliopsida</taxon>
        <taxon>eudicotyledons</taxon>
        <taxon>Gunneridae</taxon>
        <taxon>Pentapetalae</taxon>
        <taxon>asterids</taxon>
        <taxon>lamiids</taxon>
        <taxon>Lamiales</taxon>
        <taxon>Pedaliaceae</taxon>
        <taxon>Sesamum</taxon>
    </lineage>
</organism>
<dbReference type="PANTHER" id="PTHR13413">
    <property type="entry name" value="YLP MOTIF CONTAINING PROTEIN NUCLEAR PROTEIN ZAP"/>
    <property type="match status" value="1"/>
</dbReference>
<feature type="region of interest" description="Disordered" evidence="1">
    <location>
        <begin position="700"/>
        <end position="720"/>
    </location>
</feature>
<feature type="compositionally biased region" description="Low complexity" evidence="1">
    <location>
        <begin position="337"/>
        <end position="347"/>
    </location>
</feature>
<feature type="region of interest" description="Disordered" evidence="1">
    <location>
        <begin position="37"/>
        <end position="66"/>
    </location>
</feature>
<evidence type="ECO:0000313" key="2">
    <source>
        <dbReference type="EMBL" id="KAK4437095.1"/>
    </source>
</evidence>
<accession>A0AAE1YV56</accession>
<evidence type="ECO:0000256" key="1">
    <source>
        <dbReference type="SAM" id="MobiDB-lite"/>
    </source>
</evidence>